<keyword evidence="3 5" id="KW-0067">ATP-binding</keyword>
<organism evidence="5 6">
    <name type="scientific">Sinanaerobacter chloroacetimidivorans</name>
    <dbReference type="NCBI Taxonomy" id="2818044"/>
    <lineage>
        <taxon>Bacteria</taxon>
        <taxon>Bacillati</taxon>
        <taxon>Bacillota</taxon>
        <taxon>Clostridia</taxon>
        <taxon>Peptostreptococcales</taxon>
        <taxon>Anaerovoracaceae</taxon>
        <taxon>Sinanaerobacter</taxon>
    </lineage>
</organism>
<dbReference type="PROSITE" id="PS50893">
    <property type="entry name" value="ABC_TRANSPORTER_2"/>
    <property type="match status" value="1"/>
</dbReference>
<dbReference type="CDD" id="cd03301">
    <property type="entry name" value="ABC_MalK_N"/>
    <property type="match status" value="1"/>
</dbReference>
<dbReference type="Gene3D" id="2.40.50.140">
    <property type="entry name" value="Nucleic acid-binding proteins"/>
    <property type="match status" value="1"/>
</dbReference>
<dbReference type="InterPro" id="IPR015855">
    <property type="entry name" value="ABC_transpr_MalK-like"/>
</dbReference>
<dbReference type="EMBL" id="JAGSND010000022">
    <property type="protein sequence ID" value="MBR0600197.1"/>
    <property type="molecule type" value="Genomic_DNA"/>
</dbReference>
<keyword evidence="6" id="KW-1185">Reference proteome</keyword>
<name>A0A8J7W3H3_9FIRM</name>
<dbReference type="Proteomes" id="UP000675664">
    <property type="component" value="Unassembled WGS sequence"/>
</dbReference>
<dbReference type="FunFam" id="3.40.50.300:FF:000042">
    <property type="entry name" value="Maltose/maltodextrin ABC transporter, ATP-binding protein"/>
    <property type="match status" value="1"/>
</dbReference>
<dbReference type="GO" id="GO:0140359">
    <property type="term" value="F:ABC-type transporter activity"/>
    <property type="evidence" value="ECO:0007669"/>
    <property type="project" value="InterPro"/>
</dbReference>
<dbReference type="Gene3D" id="2.40.50.100">
    <property type="match status" value="1"/>
</dbReference>
<dbReference type="AlphaFoldDB" id="A0A8J7W3H3"/>
<evidence type="ECO:0000256" key="2">
    <source>
        <dbReference type="ARBA" id="ARBA00022741"/>
    </source>
</evidence>
<dbReference type="SUPFAM" id="SSF50331">
    <property type="entry name" value="MOP-like"/>
    <property type="match status" value="1"/>
</dbReference>
<dbReference type="InterPro" id="IPR027417">
    <property type="entry name" value="P-loop_NTPase"/>
</dbReference>
<evidence type="ECO:0000259" key="4">
    <source>
        <dbReference type="PROSITE" id="PS50893"/>
    </source>
</evidence>
<dbReference type="RefSeq" id="WP_227020311.1">
    <property type="nucleotide sequence ID" value="NZ_JAGSND010000022.1"/>
</dbReference>
<gene>
    <name evidence="5" type="primary">ugpC</name>
    <name evidence="5" type="ORF">KCX82_20130</name>
</gene>
<dbReference type="Gene3D" id="3.40.50.300">
    <property type="entry name" value="P-loop containing nucleotide triphosphate hydrolases"/>
    <property type="match status" value="1"/>
</dbReference>
<feature type="domain" description="ABC transporter" evidence="4">
    <location>
        <begin position="4"/>
        <end position="235"/>
    </location>
</feature>
<dbReference type="PANTHER" id="PTHR43875">
    <property type="entry name" value="MALTODEXTRIN IMPORT ATP-BINDING PROTEIN MSMX"/>
    <property type="match status" value="1"/>
</dbReference>
<protein>
    <submittedName>
        <fullName evidence="5">sn-glycerol-3-phosphate ABC transporter ATP-binding protein UgpC</fullName>
    </submittedName>
</protein>
<dbReference type="InterPro" id="IPR008995">
    <property type="entry name" value="Mo/tungstate-bd_C_term_dom"/>
</dbReference>
<dbReference type="SMART" id="SM00382">
    <property type="entry name" value="AAA"/>
    <property type="match status" value="1"/>
</dbReference>
<dbReference type="GO" id="GO:0005524">
    <property type="term" value="F:ATP binding"/>
    <property type="evidence" value="ECO:0007669"/>
    <property type="project" value="UniProtKB-KW"/>
</dbReference>
<keyword evidence="2" id="KW-0547">Nucleotide-binding</keyword>
<dbReference type="GO" id="GO:0016887">
    <property type="term" value="F:ATP hydrolysis activity"/>
    <property type="evidence" value="ECO:0007669"/>
    <property type="project" value="InterPro"/>
</dbReference>
<dbReference type="InterPro" id="IPR017871">
    <property type="entry name" value="ABC_transporter-like_CS"/>
</dbReference>
<dbReference type="Pfam" id="PF00005">
    <property type="entry name" value="ABC_tran"/>
    <property type="match status" value="1"/>
</dbReference>
<dbReference type="InterPro" id="IPR003593">
    <property type="entry name" value="AAA+_ATPase"/>
</dbReference>
<dbReference type="InterPro" id="IPR040582">
    <property type="entry name" value="OB_MalK-like"/>
</dbReference>
<dbReference type="PROSITE" id="PS00211">
    <property type="entry name" value="ABC_TRANSPORTER_1"/>
    <property type="match status" value="1"/>
</dbReference>
<evidence type="ECO:0000313" key="5">
    <source>
        <dbReference type="EMBL" id="MBR0600197.1"/>
    </source>
</evidence>
<dbReference type="Pfam" id="PF17912">
    <property type="entry name" value="OB_MalK"/>
    <property type="match status" value="1"/>
</dbReference>
<dbReference type="GO" id="GO:0008643">
    <property type="term" value="P:carbohydrate transport"/>
    <property type="evidence" value="ECO:0007669"/>
    <property type="project" value="InterPro"/>
</dbReference>
<dbReference type="InterPro" id="IPR047641">
    <property type="entry name" value="ABC_transpr_MalK/UgpC-like"/>
</dbReference>
<reference evidence="5" key="2">
    <citation type="submission" date="2021-04" db="EMBL/GenBank/DDBJ databases">
        <authorList>
            <person name="Liu J."/>
        </authorList>
    </citation>
    <scope>NUCLEOTIDE SEQUENCE</scope>
    <source>
        <strain evidence="5">BAD-6</strain>
    </source>
</reference>
<dbReference type="SUPFAM" id="SSF52540">
    <property type="entry name" value="P-loop containing nucleoside triphosphate hydrolases"/>
    <property type="match status" value="1"/>
</dbReference>
<evidence type="ECO:0000256" key="3">
    <source>
        <dbReference type="ARBA" id="ARBA00022840"/>
    </source>
</evidence>
<evidence type="ECO:0000313" key="6">
    <source>
        <dbReference type="Proteomes" id="UP000675664"/>
    </source>
</evidence>
<evidence type="ECO:0000256" key="1">
    <source>
        <dbReference type="ARBA" id="ARBA00022448"/>
    </source>
</evidence>
<dbReference type="InterPro" id="IPR003439">
    <property type="entry name" value="ABC_transporter-like_ATP-bd"/>
</dbReference>
<sequence length="362" mass="40555">MANISLKNIKKVYPGDVVAVQDFNLEIEDKEFIILVGPSGCGKSTTLRMIAGLEDISSGELYIGDQLVNDVAPKDRDIAMVFQNYALYPHMTVFKNMAFGLTLRKMPKEEIKQKVEEAAKILDIEHLLNRKPKALSGGQRQRVALGRAMVRNPAVFLLDEPLSNLDAKLRTQMRTEIAKLHKRLGTTFVYVTHDQTEAMTMGDRIVVMKDGFIQQVDTPQNLYNKPCNLFVAGFIGSPQMNFINAVIEKMDSGYAVTFAGYRMPLPESKWANLAPYEGKEVVLGIRPEDIAINDEISSVKVNIDVVELMGSEMYLYSDLAGSKLTVRTPVIDNCKADAELWLAFNTNKLHIFDKETEKVISN</sequence>
<reference evidence="5" key="1">
    <citation type="submission" date="2021-04" db="EMBL/GenBank/DDBJ databases">
        <title>Sinoanaerobacter chloroacetimidivorans sp. nov., an obligate anaerobic bacterium isolated from anaerobic sludge.</title>
        <authorList>
            <person name="Bao Y."/>
        </authorList>
    </citation>
    <scope>NUCLEOTIDE SEQUENCE</scope>
    <source>
        <strain evidence="5">BAD-6</strain>
    </source>
</reference>
<dbReference type="NCBIfam" id="NF008653">
    <property type="entry name" value="PRK11650.1"/>
    <property type="match status" value="1"/>
</dbReference>
<dbReference type="GO" id="GO:0055052">
    <property type="term" value="C:ATP-binding cassette (ABC) transporter complex, substrate-binding subunit-containing"/>
    <property type="evidence" value="ECO:0007669"/>
    <property type="project" value="TreeGrafter"/>
</dbReference>
<comment type="caution">
    <text evidence="5">The sequence shown here is derived from an EMBL/GenBank/DDBJ whole genome shotgun (WGS) entry which is preliminary data.</text>
</comment>
<keyword evidence="1" id="KW-0813">Transport</keyword>
<dbReference type="PANTHER" id="PTHR43875:SF1">
    <property type="entry name" value="OSMOPROTECTIVE COMPOUNDS UPTAKE ATP-BINDING PROTEIN GGTA"/>
    <property type="match status" value="1"/>
</dbReference>
<proteinExistence type="predicted"/>
<accession>A0A8J7W3H3</accession>
<dbReference type="InterPro" id="IPR012340">
    <property type="entry name" value="NA-bd_OB-fold"/>
</dbReference>